<sequence length="194" mass="21857">MMNAMYGFERECTSKYSKTMFHTFSDFFNTMPLGHIINGKVLVVHGGLFSDQTVTIDSIQKMNRIGQPPESGPLNDILWSDPMEEKGLAPSPRGVTRTFGPDITEQFLERNNLELLIRSHQVQENGYGVMHGGKCITVFSAPNYIGQMGNRGAIVKLSFSDDLKLQKTEYEQFTAQPIPPNYMPMKYANLGSFF</sequence>
<evidence type="ECO:0000259" key="4">
    <source>
        <dbReference type="SMART" id="SM00156"/>
    </source>
</evidence>
<dbReference type="PRINTS" id="PR00114">
    <property type="entry name" value="STPHPHTASE"/>
</dbReference>
<keyword evidence="3" id="KW-0464">Manganese</keyword>
<dbReference type="GO" id="GO:0046872">
    <property type="term" value="F:metal ion binding"/>
    <property type="evidence" value="ECO:0007669"/>
    <property type="project" value="UniProtKB-KW"/>
</dbReference>
<feature type="domain" description="Serine/threonine specific protein phosphatases" evidence="4">
    <location>
        <begin position="1"/>
        <end position="177"/>
    </location>
</feature>
<dbReference type="InterPro" id="IPR029052">
    <property type="entry name" value="Metallo-depent_PP-like"/>
</dbReference>
<comment type="caution">
    <text evidence="5">The sequence shown here is derived from an EMBL/GenBank/DDBJ whole genome shotgun (WGS) entry which is preliminary data.</text>
</comment>
<dbReference type="InterPro" id="IPR051134">
    <property type="entry name" value="PPP_phosphatase"/>
</dbReference>
<evidence type="ECO:0000256" key="2">
    <source>
        <dbReference type="ARBA" id="ARBA00022723"/>
    </source>
</evidence>
<organism evidence="5 6">
    <name type="scientific">Tritrichomonas foetus</name>
    <dbReference type="NCBI Taxonomy" id="1144522"/>
    <lineage>
        <taxon>Eukaryota</taxon>
        <taxon>Metamonada</taxon>
        <taxon>Parabasalia</taxon>
        <taxon>Tritrichomonadida</taxon>
        <taxon>Tritrichomonadidae</taxon>
        <taxon>Tritrichomonas</taxon>
    </lineage>
</organism>
<dbReference type="Gene3D" id="3.60.21.10">
    <property type="match status" value="1"/>
</dbReference>
<comment type="cofactor">
    <cofactor evidence="1">
        <name>Mn(2+)</name>
        <dbReference type="ChEBI" id="CHEBI:29035"/>
    </cofactor>
</comment>
<reference evidence="5" key="1">
    <citation type="submission" date="2016-10" db="EMBL/GenBank/DDBJ databases">
        <authorList>
            <person name="Benchimol M."/>
            <person name="Almeida L.G."/>
            <person name="Vasconcelos A.T."/>
            <person name="Perreira-Neves A."/>
            <person name="Rosa I.A."/>
            <person name="Tasca T."/>
            <person name="Bogo M.R."/>
            <person name="de Souza W."/>
        </authorList>
    </citation>
    <scope>NUCLEOTIDE SEQUENCE [LARGE SCALE GENOMIC DNA]</scope>
    <source>
        <strain evidence="5">K</strain>
    </source>
</reference>
<evidence type="ECO:0000256" key="1">
    <source>
        <dbReference type="ARBA" id="ARBA00001936"/>
    </source>
</evidence>
<dbReference type="AlphaFoldDB" id="A0A1J4JH07"/>
<evidence type="ECO:0000256" key="3">
    <source>
        <dbReference type="ARBA" id="ARBA00023211"/>
    </source>
</evidence>
<dbReference type="SUPFAM" id="SSF56300">
    <property type="entry name" value="Metallo-dependent phosphatases"/>
    <property type="match status" value="1"/>
</dbReference>
<dbReference type="OrthoDB" id="445564at2759"/>
<evidence type="ECO:0000313" key="5">
    <source>
        <dbReference type="EMBL" id="OHS98442.1"/>
    </source>
</evidence>
<keyword evidence="6" id="KW-1185">Reference proteome</keyword>
<dbReference type="EMBL" id="MLAK01001055">
    <property type="protein sequence ID" value="OHS98442.1"/>
    <property type="molecule type" value="Genomic_DNA"/>
</dbReference>
<dbReference type="VEuPathDB" id="TrichDB:TRFO_35153"/>
<dbReference type="SMART" id="SM00156">
    <property type="entry name" value="PP2Ac"/>
    <property type="match status" value="1"/>
</dbReference>
<dbReference type="Proteomes" id="UP000179807">
    <property type="component" value="Unassembled WGS sequence"/>
</dbReference>
<name>A0A1J4JH07_9EUKA</name>
<dbReference type="GO" id="GO:0016787">
    <property type="term" value="F:hydrolase activity"/>
    <property type="evidence" value="ECO:0007669"/>
    <property type="project" value="InterPro"/>
</dbReference>
<dbReference type="Pfam" id="PF00149">
    <property type="entry name" value="Metallophos"/>
    <property type="match status" value="1"/>
</dbReference>
<dbReference type="InterPro" id="IPR006186">
    <property type="entry name" value="Ser/Thr-sp_prot-phosphatase"/>
</dbReference>
<dbReference type="PANTHER" id="PTHR45668">
    <property type="entry name" value="SERINE/THREONINE-PROTEIN PHOSPHATASE 5-RELATED"/>
    <property type="match status" value="1"/>
</dbReference>
<dbReference type="PANTHER" id="PTHR45668:SF5">
    <property type="entry name" value="SERINE_THREONINE-PROTEIN PHOSPHATASE 5"/>
    <property type="match status" value="1"/>
</dbReference>
<keyword evidence="2" id="KW-0479">Metal-binding</keyword>
<protein>
    <submittedName>
        <fullName evidence="5">Protein phsophatase-2A</fullName>
    </submittedName>
</protein>
<accession>A0A1J4JH07</accession>
<dbReference type="RefSeq" id="XP_068351579.1">
    <property type="nucleotide sequence ID" value="XM_068510088.1"/>
</dbReference>
<evidence type="ECO:0000313" key="6">
    <source>
        <dbReference type="Proteomes" id="UP000179807"/>
    </source>
</evidence>
<dbReference type="GeneID" id="94844792"/>
<proteinExistence type="predicted"/>
<dbReference type="InterPro" id="IPR004843">
    <property type="entry name" value="Calcineurin-like_PHP"/>
</dbReference>
<gene>
    <name evidence="5" type="ORF">TRFO_35153</name>
</gene>